<keyword evidence="3" id="KW-1185">Reference proteome</keyword>
<dbReference type="InterPro" id="IPR014710">
    <property type="entry name" value="RmlC-like_jellyroll"/>
</dbReference>
<proteinExistence type="predicted"/>
<dbReference type="Pfam" id="PF05523">
    <property type="entry name" value="FdtA"/>
    <property type="match status" value="1"/>
</dbReference>
<dbReference type="InterPro" id="IPR008894">
    <property type="entry name" value="QdtA_cupin_dom"/>
</dbReference>
<dbReference type="CDD" id="cd20292">
    <property type="entry name" value="cupin_QdtA-like"/>
    <property type="match status" value="1"/>
</dbReference>
<evidence type="ECO:0000259" key="1">
    <source>
        <dbReference type="Pfam" id="PF05523"/>
    </source>
</evidence>
<dbReference type="Gene3D" id="2.60.120.10">
    <property type="entry name" value="Jelly Rolls"/>
    <property type="match status" value="1"/>
</dbReference>
<name>A0ABM8I758_9BACE</name>
<accession>A0ABM8I758</accession>
<dbReference type="Proteomes" id="UP001496674">
    <property type="component" value="Chromosome"/>
</dbReference>
<protein>
    <recommendedName>
        <fullName evidence="1">Sugar 3,4-ketoisomerase QdtA cupin domain-containing protein</fullName>
    </recommendedName>
</protein>
<reference evidence="2 3" key="1">
    <citation type="submission" date="2023-04" db="EMBL/GenBank/DDBJ databases">
        <title>Draft genome sequence of acteroides sedimenti strain YN3PY1.</title>
        <authorList>
            <person name="Yoshida N."/>
        </authorList>
    </citation>
    <scope>NUCLEOTIDE SEQUENCE [LARGE SCALE GENOMIC DNA]</scope>
    <source>
        <strain evidence="2 3">YN3PY1</strain>
    </source>
</reference>
<dbReference type="SUPFAM" id="SSF51182">
    <property type="entry name" value="RmlC-like cupins"/>
    <property type="match status" value="1"/>
</dbReference>
<dbReference type="EMBL" id="AP028055">
    <property type="protein sequence ID" value="BEG97951.1"/>
    <property type="molecule type" value="Genomic_DNA"/>
</dbReference>
<organism evidence="2 3">
    <name type="scientific">Bacteroides sedimenti</name>
    <dbReference type="NCBI Taxonomy" id="2136147"/>
    <lineage>
        <taxon>Bacteria</taxon>
        <taxon>Pseudomonadati</taxon>
        <taxon>Bacteroidota</taxon>
        <taxon>Bacteroidia</taxon>
        <taxon>Bacteroidales</taxon>
        <taxon>Bacteroidaceae</taxon>
        <taxon>Bacteroides</taxon>
    </lineage>
</organism>
<sequence length="141" mass="16447">MKKINCAKILELPKILDRRGNLSFIEETNHIPFKIVRSYWIYDVPGGEVRGGHAYKKNQEFIVALSGSFDVIIDDGENRKVFSLNRSYYGLYVPSGMWRQMRNFSTNSLALILASTLYDPADYIFDYEQFKEYRNEKNNGL</sequence>
<evidence type="ECO:0000313" key="3">
    <source>
        <dbReference type="Proteomes" id="UP001496674"/>
    </source>
</evidence>
<gene>
    <name evidence="2" type="ORF">BSYN_02160</name>
</gene>
<dbReference type="RefSeq" id="WP_353332464.1">
    <property type="nucleotide sequence ID" value="NZ_AP028055.1"/>
</dbReference>
<dbReference type="InterPro" id="IPR011051">
    <property type="entry name" value="RmlC_Cupin_sf"/>
</dbReference>
<feature type="domain" description="Sugar 3,4-ketoisomerase QdtA cupin" evidence="1">
    <location>
        <begin position="8"/>
        <end position="134"/>
    </location>
</feature>
<evidence type="ECO:0000313" key="2">
    <source>
        <dbReference type="EMBL" id="BEG97951.1"/>
    </source>
</evidence>